<accession>A0A512B703</accession>
<reference evidence="2 3" key="1">
    <citation type="submission" date="2019-07" db="EMBL/GenBank/DDBJ databases">
        <title>Whole genome shotgun sequence of Segetibacter aerophilus NBRC 106135.</title>
        <authorList>
            <person name="Hosoyama A."/>
            <person name="Uohara A."/>
            <person name="Ohji S."/>
            <person name="Ichikawa N."/>
        </authorList>
    </citation>
    <scope>NUCLEOTIDE SEQUENCE [LARGE SCALE GENOMIC DNA]</scope>
    <source>
        <strain evidence="2 3">NBRC 106135</strain>
    </source>
</reference>
<protein>
    <submittedName>
        <fullName evidence="2">Uncharacterized protein</fullName>
    </submittedName>
</protein>
<evidence type="ECO:0000313" key="3">
    <source>
        <dbReference type="Proteomes" id="UP000321513"/>
    </source>
</evidence>
<feature type="chain" id="PRO_5021850908" evidence="1">
    <location>
        <begin position="21"/>
        <end position="190"/>
    </location>
</feature>
<sequence length="190" mass="21658">MRKSGFVLLLTLFTANFCNAQFYKSVLPSPEFSNALEKIVLDFRVNFSTIQGNSLVSAGETETYESTVKLPGASECIIYKYHSKADTTASWQGLMYKGDDYKEAARVYENVFRLVKKSQVRWIDKSMVGFEGNLEKPTEDLKFAVSTLNFQLEDKRYKNFQADVEMVSNYSGWEVHLNLQTKHPDDNDGG</sequence>
<keyword evidence="1" id="KW-0732">Signal</keyword>
<feature type="signal peptide" evidence="1">
    <location>
        <begin position="1"/>
        <end position="20"/>
    </location>
</feature>
<dbReference type="OrthoDB" id="665691at2"/>
<dbReference type="Proteomes" id="UP000321513">
    <property type="component" value="Unassembled WGS sequence"/>
</dbReference>
<evidence type="ECO:0000256" key="1">
    <source>
        <dbReference type="SAM" id="SignalP"/>
    </source>
</evidence>
<evidence type="ECO:0000313" key="2">
    <source>
        <dbReference type="EMBL" id="GEO07726.1"/>
    </source>
</evidence>
<dbReference type="RefSeq" id="WP_147201685.1">
    <property type="nucleotide sequence ID" value="NZ_BJYT01000001.1"/>
</dbReference>
<dbReference type="EMBL" id="BJYT01000001">
    <property type="protein sequence ID" value="GEO07726.1"/>
    <property type="molecule type" value="Genomic_DNA"/>
</dbReference>
<dbReference type="AlphaFoldDB" id="A0A512B703"/>
<proteinExistence type="predicted"/>
<comment type="caution">
    <text evidence="2">The sequence shown here is derived from an EMBL/GenBank/DDBJ whole genome shotgun (WGS) entry which is preliminary data.</text>
</comment>
<name>A0A512B703_9BACT</name>
<gene>
    <name evidence="2" type="ORF">SAE01_02220</name>
</gene>
<organism evidence="2 3">
    <name type="scientific">Segetibacter aerophilus</name>
    <dbReference type="NCBI Taxonomy" id="670293"/>
    <lineage>
        <taxon>Bacteria</taxon>
        <taxon>Pseudomonadati</taxon>
        <taxon>Bacteroidota</taxon>
        <taxon>Chitinophagia</taxon>
        <taxon>Chitinophagales</taxon>
        <taxon>Chitinophagaceae</taxon>
        <taxon>Segetibacter</taxon>
    </lineage>
</organism>
<keyword evidence="3" id="KW-1185">Reference proteome</keyword>